<reference evidence="2 3" key="2">
    <citation type="submission" date="2018-11" db="EMBL/GenBank/DDBJ databases">
        <authorList>
            <consortium name="Pathogen Informatics"/>
        </authorList>
    </citation>
    <scope>NUCLEOTIDE SEQUENCE [LARGE SCALE GENOMIC DNA]</scope>
    <source>
        <strain evidence="2 3">Egypt</strain>
    </source>
</reference>
<name>A0A183ATL2_9TREM</name>
<feature type="compositionally biased region" description="Basic and acidic residues" evidence="1">
    <location>
        <begin position="232"/>
        <end position="265"/>
    </location>
</feature>
<protein>
    <submittedName>
        <fullName evidence="4">Centrosome and spindle pole associated protein 1</fullName>
    </submittedName>
</protein>
<dbReference type="WBParaSite" id="ECPE_0001032901-mRNA-1">
    <property type="protein sequence ID" value="ECPE_0001032901-mRNA-1"/>
    <property type="gene ID" value="ECPE_0001032901"/>
</dbReference>
<feature type="region of interest" description="Disordered" evidence="1">
    <location>
        <begin position="227"/>
        <end position="275"/>
    </location>
</feature>
<keyword evidence="3" id="KW-1185">Reference proteome</keyword>
<dbReference type="Proteomes" id="UP000272942">
    <property type="component" value="Unassembled WGS sequence"/>
</dbReference>
<organism evidence="4">
    <name type="scientific">Echinostoma caproni</name>
    <dbReference type="NCBI Taxonomy" id="27848"/>
    <lineage>
        <taxon>Eukaryota</taxon>
        <taxon>Metazoa</taxon>
        <taxon>Spiralia</taxon>
        <taxon>Lophotrochozoa</taxon>
        <taxon>Platyhelminthes</taxon>
        <taxon>Trematoda</taxon>
        <taxon>Digenea</taxon>
        <taxon>Plagiorchiida</taxon>
        <taxon>Echinostomata</taxon>
        <taxon>Echinostomatoidea</taxon>
        <taxon>Echinostomatidae</taxon>
        <taxon>Echinostoma</taxon>
    </lineage>
</organism>
<evidence type="ECO:0000313" key="4">
    <source>
        <dbReference type="WBParaSite" id="ECPE_0001032901-mRNA-1"/>
    </source>
</evidence>
<dbReference type="OrthoDB" id="6245778at2759"/>
<proteinExistence type="predicted"/>
<reference evidence="4" key="1">
    <citation type="submission" date="2016-06" db="UniProtKB">
        <authorList>
            <consortium name="WormBaseParasite"/>
        </authorList>
    </citation>
    <scope>IDENTIFICATION</scope>
</reference>
<dbReference type="EMBL" id="UZAN01048850">
    <property type="protein sequence ID" value="VDP86837.1"/>
    <property type="molecule type" value="Genomic_DNA"/>
</dbReference>
<evidence type="ECO:0000313" key="3">
    <source>
        <dbReference type="Proteomes" id="UP000272942"/>
    </source>
</evidence>
<evidence type="ECO:0000256" key="1">
    <source>
        <dbReference type="SAM" id="MobiDB-lite"/>
    </source>
</evidence>
<feature type="compositionally biased region" description="Basic and acidic residues" evidence="1">
    <location>
        <begin position="175"/>
        <end position="189"/>
    </location>
</feature>
<accession>A0A183ATL2</accession>
<sequence length="307" mass="36002">MMLSATVGYPVSPNGVYRLCEQQQAELMEANHKFREKYMENGHVPLFSRLDLYCPPVYLPDRSSSSHSSPFSPCTEPLFPDPFAFQRPHRSESWQVADYQHHRYTMHDFSLLPPVLNGSRSLGPDLESDEYKAKLEKQKRQKRYGDRIREIAIRRRSSSNRTARLVPIYGEHNENFRDDTMADSNHDSMDQTNRMRSRPEKRRSEINIVKGPYEGEFVSATTLLSSPKPVKVKSEPHKLPELKQRINPEEDRRKAAEKREAKYDDQNSYTNGTDEEFYNTRVDQLLKRHEEDRKLAQSIQRTLKIEQ</sequence>
<feature type="region of interest" description="Disordered" evidence="1">
    <location>
        <begin position="175"/>
        <end position="206"/>
    </location>
</feature>
<dbReference type="AlphaFoldDB" id="A0A183ATL2"/>
<gene>
    <name evidence="2" type="ORF">ECPE_LOCUS10297</name>
</gene>
<evidence type="ECO:0000313" key="2">
    <source>
        <dbReference type="EMBL" id="VDP86837.1"/>
    </source>
</evidence>